<dbReference type="KEGG" id="dsf:UWK_02269"/>
<accession>M1NGP7</accession>
<comment type="subcellular location">
    <subcellularLocation>
        <location evidence="1">Membrane</location>
        <topology evidence="1">Multi-pass membrane protein</topology>
    </subcellularLocation>
</comment>
<keyword evidence="7" id="KW-0808">Transferase</keyword>
<dbReference type="Proteomes" id="UP000011721">
    <property type="component" value="Chromosome"/>
</dbReference>
<evidence type="ECO:0000313" key="7">
    <source>
        <dbReference type="EMBL" id="AGF78809.1"/>
    </source>
</evidence>
<dbReference type="CDD" id="cd13963">
    <property type="entry name" value="PT_UbiA_2"/>
    <property type="match status" value="1"/>
</dbReference>
<keyword evidence="4 6" id="KW-1133">Transmembrane helix</keyword>
<gene>
    <name evidence="7" type="ordered locus">UWK_02269</name>
</gene>
<feature type="transmembrane region" description="Helical" evidence="6">
    <location>
        <begin position="208"/>
        <end position="224"/>
    </location>
</feature>
<dbReference type="GO" id="GO:0016765">
    <property type="term" value="F:transferase activity, transferring alkyl or aryl (other than methyl) groups"/>
    <property type="evidence" value="ECO:0007669"/>
    <property type="project" value="InterPro"/>
</dbReference>
<dbReference type="OrthoDB" id="9803632at2"/>
<feature type="transmembrane region" description="Helical" evidence="6">
    <location>
        <begin position="244"/>
        <end position="261"/>
    </location>
</feature>
<evidence type="ECO:0000256" key="4">
    <source>
        <dbReference type="ARBA" id="ARBA00022989"/>
    </source>
</evidence>
<feature type="transmembrane region" description="Helical" evidence="6">
    <location>
        <begin position="114"/>
        <end position="135"/>
    </location>
</feature>
<feature type="transmembrane region" description="Helical" evidence="6">
    <location>
        <begin position="181"/>
        <end position="202"/>
    </location>
</feature>
<proteinExistence type="predicted"/>
<keyword evidence="2" id="KW-1003">Cell membrane</keyword>
<evidence type="ECO:0000256" key="5">
    <source>
        <dbReference type="ARBA" id="ARBA00023136"/>
    </source>
</evidence>
<dbReference type="AlphaFoldDB" id="M1NGP7"/>
<evidence type="ECO:0000256" key="6">
    <source>
        <dbReference type="SAM" id="Phobius"/>
    </source>
</evidence>
<dbReference type="RefSeq" id="WP_015404497.1">
    <property type="nucleotide sequence ID" value="NC_020304.1"/>
</dbReference>
<dbReference type="Gene3D" id="1.10.357.140">
    <property type="entry name" value="UbiA prenyltransferase"/>
    <property type="match status" value="1"/>
</dbReference>
<dbReference type="InterPro" id="IPR050475">
    <property type="entry name" value="Prenyltransferase_related"/>
</dbReference>
<organism evidence="7 8">
    <name type="scientific">Desulfocapsa sulfexigens (strain DSM 10523 / SB164P1)</name>
    <dbReference type="NCBI Taxonomy" id="1167006"/>
    <lineage>
        <taxon>Bacteria</taxon>
        <taxon>Pseudomonadati</taxon>
        <taxon>Thermodesulfobacteriota</taxon>
        <taxon>Desulfobulbia</taxon>
        <taxon>Desulfobulbales</taxon>
        <taxon>Desulfocapsaceae</taxon>
        <taxon>Desulfocapsa</taxon>
    </lineage>
</organism>
<reference evidence="8" key="1">
    <citation type="journal article" date="2013" name="Stand. Genomic Sci.">
        <title>Complete genome sequence of Desulfocapsa sulfexigens, a marine deltaproteobacterium specialized in disproportionating inorganic sulfur compounds.</title>
        <authorList>
            <person name="Finster K.W."/>
            <person name="Kjeldsen K.U."/>
            <person name="Kube M."/>
            <person name="Reinhardt R."/>
            <person name="Mussmann M."/>
            <person name="Amann R."/>
            <person name="Schreiber L."/>
        </authorList>
    </citation>
    <scope>NUCLEOTIDE SEQUENCE [LARGE SCALE GENOMIC DNA]</scope>
    <source>
        <strain evidence="8">DSM 10523 / SB164P1</strain>
    </source>
</reference>
<keyword evidence="5 6" id="KW-0472">Membrane</keyword>
<dbReference type="eggNOG" id="COG0382">
    <property type="taxonomic scope" value="Bacteria"/>
</dbReference>
<dbReference type="PANTHER" id="PTHR42723:SF1">
    <property type="entry name" value="CHLOROPHYLL SYNTHASE, CHLOROPLASTIC"/>
    <property type="match status" value="1"/>
</dbReference>
<dbReference type="EMBL" id="CP003985">
    <property type="protein sequence ID" value="AGF78809.1"/>
    <property type="molecule type" value="Genomic_DNA"/>
</dbReference>
<keyword evidence="3 6" id="KW-0812">Transmembrane</keyword>
<dbReference type="InterPro" id="IPR000537">
    <property type="entry name" value="UbiA_prenyltransferase"/>
</dbReference>
<evidence type="ECO:0000256" key="3">
    <source>
        <dbReference type="ARBA" id="ARBA00022692"/>
    </source>
</evidence>
<dbReference type="Pfam" id="PF01040">
    <property type="entry name" value="UbiA"/>
    <property type="match status" value="1"/>
</dbReference>
<evidence type="ECO:0000256" key="1">
    <source>
        <dbReference type="ARBA" id="ARBA00004141"/>
    </source>
</evidence>
<evidence type="ECO:0000313" key="8">
    <source>
        <dbReference type="Proteomes" id="UP000011721"/>
    </source>
</evidence>
<evidence type="ECO:0000256" key="2">
    <source>
        <dbReference type="ARBA" id="ARBA00022475"/>
    </source>
</evidence>
<protein>
    <submittedName>
        <fullName evidence="7">4-hydroxybenzoate polyprenyltransferase-like prenyltransferase</fullName>
    </submittedName>
</protein>
<dbReference type="STRING" id="1167006.UWK_02269"/>
<dbReference type="HOGENOM" id="CLU_029423_0_1_7"/>
<dbReference type="InterPro" id="IPR044878">
    <property type="entry name" value="UbiA_sf"/>
</dbReference>
<dbReference type="PANTHER" id="PTHR42723">
    <property type="entry name" value="CHLOROPHYLL SYNTHASE"/>
    <property type="match status" value="1"/>
</dbReference>
<name>M1NGP7_DESSD</name>
<keyword evidence="8" id="KW-1185">Reference proteome</keyword>
<feature type="transmembrane region" description="Helical" evidence="6">
    <location>
        <begin position="141"/>
        <end position="160"/>
    </location>
</feature>
<dbReference type="GO" id="GO:0016020">
    <property type="term" value="C:membrane"/>
    <property type="evidence" value="ECO:0007669"/>
    <property type="project" value="UniProtKB-SubCell"/>
</dbReference>
<sequence>MLIFPPFFGGIFFLPETLAHLILPFVSFSLGASGMYIFNDIADLEKDKLHHSKKNRPLPAGKISKTSALYLGTTVTLLSLILATQISWLFFLYLLAYQTLIICYSIWWKQIVILDIFCIATGFLLRLEAGGAAFATPVSEWLFLTVFFLALFLGAGKRLAEKKSLRTNASAHRSVLSQYRTGFLESIMFMTGGTVLVTYSIYVIGRPFLIYTVPLCCLGLLRYLHRIWCGQSGDPMEILINDRIMLIISICWFLVISYSIYT</sequence>